<comment type="caution">
    <text evidence="1">The sequence shown here is derived from an EMBL/GenBank/DDBJ whole genome shotgun (WGS) entry which is preliminary data.</text>
</comment>
<dbReference type="RefSeq" id="WP_280758886.1">
    <property type="nucleotide sequence ID" value="NZ_JARXVC010000002.1"/>
</dbReference>
<sequence>MTNETPTKTSSRPIEVGDLPDYQLLGDRIADVSVAMFADDADMLAAYSDLVRAAKAAGHVVSSDGEIRRAVTDEVLQQRLSDAQGSWDRAEAAYLEALGTGVVRDGYAWAVKEWCKKEGLEYPVAEVS</sequence>
<keyword evidence="2" id="KW-1185">Reference proteome</keyword>
<proteinExistence type="predicted"/>
<organism evidence="1 2">
    <name type="scientific">Prescottella agglutinans</name>
    <dbReference type="NCBI Taxonomy" id="1644129"/>
    <lineage>
        <taxon>Bacteria</taxon>
        <taxon>Bacillati</taxon>
        <taxon>Actinomycetota</taxon>
        <taxon>Actinomycetes</taxon>
        <taxon>Mycobacteriales</taxon>
        <taxon>Nocardiaceae</taxon>
        <taxon>Prescottella</taxon>
    </lineage>
</organism>
<dbReference type="InterPro" id="IPR055855">
    <property type="entry name" value="DUF7432"/>
</dbReference>
<dbReference type="EMBL" id="JARXVC010000002">
    <property type="protein sequence ID" value="MDH6279484.1"/>
    <property type="molecule type" value="Genomic_DNA"/>
</dbReference>
<protein>
    <submittedName>
        <fullName evidence="1">Uncharacterized protein</fullName>
    </submittedName>
</protein>
<evidence type="ECO:0000313" key="1">
    <source>
        <dbReference type="EMBL" id="MDH6279484.1"/>
    </source>
</evidence>
<reference evidence="1 2" key="1">
    <citation type="submission" date="2023-04" db="EMBL/GenBank/DDBJ databases">
        <title>Forest soil microbial communities from Buena Vista Peninsula, Colon Province, Panama.</title>
        <authorList>
            <person name="Bouskill N."/>
        </authorList>
    </citation>
    <scope>NUCLEOTIDE SEQUENCE [LARGE SCALE GENOMIC DNA]</scope>
    <source>
        <strain evidence="1 2">CFH S0262</strain>
    </source>
</reference>
<gene>
    <name evidence="1" type="ORF">M2280_000693</name>
</gene>
<name>A0ABT6M5A3_9NOCA</name>
<dbReference type="Proteomes" id="UP001160334">
    <property type="component" value="Unassembled WGS sequence"/>
</dbReference>
<accession>A0ABT6M5A3</accession>
<evidence type="ECO:0000313" key="2">
    <source>
        <dbReference type="Proteomes" id="UP001160334"/>
    </source>
</evidence>
<dbReference type="Pfam" id="PF24211">
    <property type="entry name" value="DUF7432"/>
    <property type="match status" value="1"/>
</dbReference>